<proteinExistence type="predicted"/>
<dbReference type="Proteomes" id="UP000265520">
    <property type="component" value="Unassembled WGS sequence"/>
</dbReference>
<reference evidence="2 3" key="1">
    <citation type="journal article" date="2018" name="Front. Plant Sci.">
        <title>Red Clover (Trifolium pratense) and Zigzag Clover (T. medium) - A Picture of Genomic Similarities and Differences.</title>
        <authorList>
            <person name="Dluhosova J."/>
            <person name="Istvanek J."/>
            <person name="Nedelnik J."/>
            <person name="Repkova J."/>
        </authorList>
    </citation>
    <scope>NUCLEOTIDE SEQUENCE [LARGE SCALE GENOMIC DNA]</scope>
    <source>
        <strain evidence="3">cv. 10/8</strain>
        <tissue evidence="2">Leaf</tissue>
    </source>
</reference>
<accession>A0A392RS23</accession>
<feature type="region of interest" description="Disordered" evidence="1">
    <location>
        <begin position="1"/>
        <end position="23"/>
    </location>
</feature>
<dbReference type="EMBL" id="LXQA010267459">
    <property type="protein sequence ID" value="MCI39451.1"/>
    <property type="molecule type" value="Genomic_DNA"/>
</dbReference>
<evidence type="ECO:0000313" key="2">
    <source>
        <dbReference type="EMBL" id="MCI39451.1"/>
    </source>
</evidence>
<name>A0A392RS23_9FABA</name>
<sequence>EYDVGKDVPSIVPSTSKKSAGKKIPQNVVEVPIDKVSFHFPENAQRWMFIFHRRLALEREIGKEALECEDIVNLIKDAGLLKIVWGNW</sequence>
<comment type="caution">
    <text evidence="2">The sequence shown here is derived from an EMBL/GenBank/DDBJ whole genome shotgun (WGS) entry which is preliminary data.</text>
</comment>
<evidence type="ECO:0000313" key="3">
    <source>
        <dbReference type="Proteomes" id="UP000265520"/>
    </source>
</evidence>
<dbReference type="AlphaFoldDB" id="A0A392RS23"/>
<organism evidence="2 3">
    <name type="scientific">Trifolium medium</name>
    <dbReference type="NCBI Taxonomy" id="97028"/>
    <lineage>
        <taxon>Eukaryota</taxon>
        <taxon>Viridiplantae</taxon>
        <taxon>Streptophyta</taxon>
        <taxon>Embryophyta</taxon>
        <taxon>Tracheophyta</taxon>
        <taxon>Spermatophyta</taxon>
        <taxon>Magnoliopsida</taxon>
        <taxon>eudicotyledons</taxon>
        <taxon>Gunneridae</taxon>
        <taxon>Pentapetalae</taxon>
        <taxon>rosids</taxon>
        <taxon>fabids</taxon>
        <taxon>Fabales</taxon>
        <taxon>Fabaceae</taxon>
        <taxon>Papilionoideae</taxon>
        <taxon>50 kb inversion clade</taxon>
        <taxon>NPAAA clade</taxon>
        <taxon>Hologalegina</taxon>
        <taxon>IRL clade</taxon>
        <taxon>Trifolieae</taxon>
        <taxon>Trifolium</taxon>
    </lineage>
</organism>
<feature type="non-terminal residue" evidence="2">
    <location>
        <position position="1"/>
    </location>
</feature>
<keyword evidence="3" id="KW-1185">Reference proteome</keyword>
<evidence type="ECO:0000256" key="1">
    <source>
        <dbReference type="SAM" id="MobiDB-lite"/>
    </source>
</evidence>
<protein>
    <submittedName>
        <fullName evidence="2">Envelope-like protein</fullName>
    </submittedName>
</protein>